<dbReference type="EMBL" id="FOSN01000001">
    <property type="protein sequence ID" value="SFJ97898.1"/>
    <property type="molecule type" value="Genomic_DNA"/>
</dbReference>
<dbReference type="STRING" id="1612308.SAMN05444581_10149"/>
<keyword evidence="3" id="KW-1185">Reference proteome</keyword>
<proteinExistence type="predicted"/>
<sequence>MKNSENAAMPMSTIGETTSAPFHLSGKVEQTPRRPSRSSSRISTPTVNQKTRSRESDFSQLKLSY</sequence>
<gene>
    <name evidence="2" type="ORF">SAMN05444581_10149</name>
</gene>
<feature type="compositionally biased region" description="Low complexity" evidence="1">
    <location>
        <begin position="37"/>
        <end position="46"/>
    </location>
</feature>
<name>A0A1I3VR83_9HYPH</name>
<evidence type="ECO:0000256" key="1">
    <source>
        <dbReference type="SAM" id="MobiDB-lite"/>
    </source>
</evidence>
<dbReference type="Proteomes" id="UP000198755">
    <property type="component" value="Unassembled WGS sequence"/>
</dbReference>
<reference evidence="2 3" key="1">
    <citation type="submission" date="2016-10" db="EMBL/GenBank/DDBJ databases">
        <authorList>
            <person name="de Groot N.N."/>
        </authorList>
    </citation>
    <scope>NUCLEOTIDE SEQUENCE [LARGE SCALE GENOMIC DNA]</scope>
    <source>
        <strain evidence="2 3">NE2</strain>
    </source>
</reference>
<dbReference type="AlphaFoldDB" id="A0A1I3VR83"/>
<evidence type="ECO:0000313" key="2">
    <source>
        <dbReference type="EMBL" id="SFJ97898.1"/>
    </source>
</evidence>
<organism evidence="2 3">
    <name type="scientific">Methylocapsa palsarum</name>
    <dbReference type="NCBI Taxonomy" id="1612308"/>
    <lineage>
        <taxon>Bacteria</taxon>
        <taxon>Pseudomonadati</taxon>
        <taxon>Pseudomonadota</taxon>
        <taxon>Alphaproteobacteria</taxon>
        <taxon>Hyphomicrobiales</taxon>
        <taxon>Beijerinckiaceae</taxon>
        <taxon>Methylocapsa</taxon>
    </lineage>
</organism>
<accession>A0A1I3VR83</accession>
<protein>
    <submittedName>
        <fullName evidence="2">Uncharacterized protein</fullName>
    </submittedName>
</protein>
<feature type="region of interest" description="Disordered" evidence="1">
    <location>
        <begin position="1"/>
        <end position="65"/>
    </location>
</feature>
<evidence type="ECO:0000313" key="3">
    <source>
        <dbReference type="Proteomes" id="UP000198755"/>
    </source>
</evidence>